<comment type="caution">
    <text evidence="1">The sequence shown here is derived from an EMBL/GenBank/DDBJ whole genome shotgun (WGS) entry which is preliminary data.</text>
</comment>
<evidence type="ECO:0000313" key="2">
    <source>
        <dbReference type="Proteomes" id="UP000185557"/>
    </source>
</evidence>
<dbReference type="AlphaFoldDB" id="A0A1U7J1Z5"/>
<dbReference type="STRING" id="549789.NIES30_17675"/>
<keyword evidence="2" id="KW-1185">Reference proteome</keyword>
<dbReference type="Proteomes" id="UP000185557">
    <property type="component" value="Unassembled WGS sequence"/>
</dbReference>
<evidence type="ECO:0000313" key="1">
    <source>
        <dbReference type="EMBL" id="OKH46127.1"/>
    </source>
</evidence>
<gene>
    <name evidence="1" type="ORF">NIES30_17675</name>
</gene>
<reference evidence="1 2" key="1">
    <citation type="submission" date="2016-11" db="EMBL/GenBank/DDBJ databases">
        <title>Draft Genome Sequences of Nine Cyanobacterial Strains from Diverse Habitats.</title>
        <authorList>
            <person name="Zhu T."/>
            <person name="Hou S."/>
            <person name="Lu X."/>
            <person name="Hess W.R."/>
        </authorList>
    </citation>
    <scope>NUCLEOTIDE SEQUENCE [LARGE SCALE GENOMIC DNA]</scope>
    <source>
        <strain evidence="1 2">NIES-30</strain>
    </source>
</reference>
<dbReference type="EMBL" id="MRCG01000014">
    <property type="protein sequence ID" value="OKH46127.1"/>
    <property type="molecule type" value="Genomic_DNA"/>
</dbReference>
<sequence length="397" mass="38377">MGALANGGWGSGTGSILNGDLSSILNGGGLGSILNGDLGSILNGGGLGGILNGDLSSILNGGGLGGILNGDLGSILNGGGLGGILNGDLASILNGGGLGGILNGDLGSILNGGGLGGILNGGWGGTPTGGGLGGILTGGGGSNNPLGDILNAGGGFGGGAVLGPGGLFGDGAGAGHRAEVNIRTQTLVQGVAARSPTVATAAGRFLDNIRGGFGTPPEFITGSLGVPDVLASQLALTTAIVSGAEKGSPGAASQRVDRFNMNPIALADTASKEVSRAAAAGFANSLLSEEGQAGIVAEVKATDDTLQEIVVLAEEAQSLDVTQDIMKSHIAALAQSSAIDVAQYGQSIQMRQQLAADSLVQIEAARELSALNRAQSRQGMAQAAEVINSSAGLVLFQ</sequence>
<protein>
    <recommendedName>
        <fullName evidence="3">Flagellin C-terminal domain-containing protein</fullName>
    </recommendedName>
</protein>
<name>A0A1U7J1Z5_9CYAN</name>
<organism evidence="1 2">
    <name type="scientific">Phormidium tenue NIES-30</name>
    <dbReference type="NCBI Taxonomy" id="549789"/>
    <lineage>
        <taxon>Bacteria</taxon>
        <taxon>Bacillati</taxon>
        <taxon>Cyanobacteriota</taxon>
        <taxon>Cyanophyceae</taxon>
        <taxon>Oscillatoriophycideae</taxon>
        <taxon>Oscillatoriales</taxon>
        <taxon>Oscillatoriaceae</taxon>
        <taxon>Phormidium</taxon>
    </lineage>
</organism>
<accession>A0A1U7J1Z5</accession>
<evidence type="ECO:0008006" key="3">
    <source>
        <dbReference type="Google" id="ProtNLM"/>
    </source>
</evidence>
<proteinExistence type="predicted"/>